<accession>A0A7C9RHG1</accession>
<keyword evidence="4" id="KW-1185">Reference proteome</keyword>
<dbReference type="NCBIfam" id="TIGR00004">
    <property type="entry name" value="Rid family detoxifying hydrolase"/>
    <property type="match status" value="1"/>
</dbReference>
<dbReference type="FunFam" id="3.30.1330.40:FF:000001">
    <property type="entry name" value="L-PSP family endoribonuclease"/>
    <property type="match status" value="1"/>
</dbReference>
<gene>
    <name evidence="3" type="ORF">G4V63_17195</name>
</gene>
<keyword evidence="2" id="KW-0732">Signal</keyword>
<dbReference type="Proteomes" id="UP000480266">
    <property type="component" value="Unassembled WGS sequence"/>
</dbReference>
<feature type="chain" id="PRO_5028894140" evidence="2">
    <location>
        <begin position="23"/>
        <end position="149"/>
    </location>
</feature>
<sequence length="149" mass="15865">MRRSLSFVSSVILVAMAGLAHAQEKKVISTPDAPPAIGPYSQAIRAGKTVYLAGQVSIDPKTKQFVNGTIEEQTKMALDNLKAVLAADGLTMDHVVSTGVFLKDLNEFGKMNGVYGTYFKNAPPARATVEVARLPLDAKVEISAIAVHP</sequence>
<dbReference type="InterPro" id="IPR006056">
    <property type="entry name" value="RidA"/>
</dbReference>
<evidence type="ECO:0000313" key="3">
    <source>
        <dbReference type="EMBL" id="NGX96881.1"/>
    </source>
</evidence>
<dbReference type="AlphaFoldDB" id="A0A7C9RHG1"/>
<dbReference type="GO" id="GO:0005829">
    <property type="term" value="C:cytosol"/>
    <property type="evidence" value="ECO:0007669"/>
    <property type="project" value="TreeGrafter"/>
</dbReference>
<dbReference type="SUPFAM" id="SSF55298">
    <property type="entry name" value="YjgF-like"/>
    <property type="match status" value="1"/>
</dbReference>
<dbReference type="InterPro" id="IPR006175">
    <property type="entry name" value="YjgF/YER057c/UK114"/>
</dbReference>
<dbReference type="CDD" id="cd00448">
    <property type="entry name" value="YjgF_YER057c_UK114_family"/>
    <property type="match status" value="1"/>
</dbReference>
<dbReference type="GO" id="GO:0019239">
    <property type="term" value="F:deaminase activity"/>
    <property type="evidence" value="ECO:0007669"/>
    <property type="project" value="TreeGrafter"/>
</dbReference>
<evidence type="ECO:0000256" key="1">
    <source>
        <dbReference type="ARBA" id="ARBA00010552"/>
    </source>
</evidence>
<organism evidence="3 4">
    <name type="scientific">Candidatus Afipia apatlaquensis</name>
    <dbReference type="NCBI Taxonomy" id="2712852"/>
    <lineage>
        <taxon>Bacteria</taxon>
        <taxon>Pseudomonadati</taxon>
        <taxon>Pseudomonadota</taxon>
        <taxon>Alphaproteobacteria</taxon>
        <taxon>Hyphomicrobiales</taxon>
        <taxon>Nitrobacteraceae</taxon>
        <taxon>Afipia</taxon>
    </lineage>
</organism>
<dbReference type="InterPro" id="IPR019897">
    <property type="entry name" value="RidA_CS"/>
</dbReference>
<protein>
    <submittedName>
        <fullName evidence="3">RidA family protein</fullName>
    </submittedName>
</protein>
<dbReference type="PROSITE" id="PS01094">
    <property type="entry name" value="UPF0076"/>
    <property type="match status" value="1"/>
</dbReference>
<dbReference type="PANTHER" id="PTHR11803:SF39">
    <property type="entry name" value="2-IMINOBUTANOATE_2-IMINOPROPANOATE DEAMINASE"/>
    <property type="match status" value="1"/>
</dbReference>
<evidence type="ECO:0000256" key="2">
    <source>
        <dbReference type="SAM" id="SignalP"/>
    </source>
</evidence>
<dbReference type="Pfam" id="PF01042">
    <property type="entry name" value="Ribonuc_L-PSP"/>
    <property type="match status" value="1"/>
</dbReference>
<reference evidence="3" key="1">
    <citation type="submission" date="2020-02" db="EMBL/GenBank/DDBJ databases">
        <title>Draft genome sequence of Candidatus Afipia apatlaquensis IBT-C3, a potential strain for decolorization of textile dyes.</title>
        <authorList>
            <person name="Sanchez-Reyes A."/>
            <person name="Breton-Deval L."/>
            <person name="Mangelson H."/>
            <person name="Sanchez-Flores A."/>
        </authorList>
    </citation>
    <scope>NUCLEOTIDE SEQUENCE [LARGE SCALE GENOMIC DNA]</scope>
    <source>
        <strain evidence="3">IBT-C3</strain>
    </source>
</reference>
<evidence type="ECO:0000313" key="4">
    <source>
        <dbReference type="Proteomes" id="UP000480266"/>
    </source>
</evidence>
<feature type="signal peptide" evidence="2">
    <location>
        <begin position="1"/>
        <end position="22"/>
    </location>
</feature>
<dbReference type="Gene3D" id="3.30.1330.40">
    <property type="entry name" value="RutC-like"/>
    <property type="match status" value="1"/>
</dbReference>
<comment type="caution">
    <text evidence="3">The sequence shown here is derived from an EMBL/GenBank/DDBJ whole genome shotgun (WGS) entry which is preliminary data.</text>
</comment>
<name>A0A7C9RHG1_9BRAD</name>
<dbReference type="EMBL" id="JAAMRR010000876">
    <property type="protein sequence ID" value="NGX96881.1"/>
    <property type="molecule type" value="Genomic_DNA"/>
</dbReference>
<dbReference type="PANTHER" id="PTHR11803">
    <property type="entry name" value="2-IMINOBUTANOATE/2-IMINOPROPANOATE DEAMINASE RIDA"/>
    <property type="match status" value="1"/>
</dbReference>
<comment type="similarity">
    <text evidence="1">Belongs to the RutC family.</text>
</comment>
<dbReference type="InterPro" id="IPR035959">
    <property type="entry name" value="RutC-like_sf"/>
</dbReference>
<proteinExistence type="inferred from homology"/>